<dbReference type="GO" id="GO:0005524">
    <property type="term" value="F:ATP binding"/>
    <property type="evidence" value="ECO:0007669"/>
    <property type="project" value="InterPro"/>
</dbReference>
<evidence type="ECO:0000256" key="1">
    <source>
        <dbReference type="ARBA" id="ARBA00022723"/>
    </source>
</evidence>
<dbReference type="InterPro" id="IPR012947">
    <property type="entry name" value="tRNA_SAD"/>
</dbReference>
<feature type="domain" description="Alanyl-transfer RNA synthetases family profile" evidence="4">
    <location>
        <begin position="1"/>
        <end position="209"/>
    </location>
</feature>
<dbReference type="GO" id="GO:0046872">
    <property type="term" value="F:metal ion binding"/>
    <property type="evidence" value="ECO:0007669"/>
    <property type="project" value="UniProtKB-KW"/>
</dbReference>
<dbReference type="PANTHER" id="PTHR11777:SF9">
    <property type="entry name" value="ALANINE--TRNA LIGASE, CYTOPLASMIC"/>
    <property type="match status" value="1"/>
</dbReference>
<organism evidence="5 6">
    <name type="scientific">Candidatus Portiera aleyrodidarum</name>
    <name type="common">primary endosymbiont of Bemisia tabaci</name>
    <dbReference type="NCBI Taxonomy" id="91844"/>
    <lineage>
        <taxon>Bacteria</taxon>
        <taxon>Pseudomonadati</taxon>
        <taxon>Pseudomonadota</taxon>
        <taxon>Gammaproteobacteria</taxon>
        <taxon>Candidatus Johnevansiales</taxon>
        <taxon>Candidatus Johnevansiaceae</taxon>
        <taxon>Candidatus Portiera</taxon>
    </lineage>
</organism>
<dbReference type="AlphaFoldDB" id="A0A6S6S570"/>
<evidence type="ECO:0000259" key="4">
    <source>
        <dbReference type="PROSITE" id="PS50860"/>
    </source>
</evidence>
<evidence type="ECO:0000313" key="6">
    <source>
        <dbReference type="Proteomes" id="UP000560980"/>
    </source>
</evidence>
<dbReference type="GO" id="GO:0003676">
    <property type="term" value="F:nucleic acid binding"/>
    <property type="evidence" value="ECO:0007669"/>
    <property type="project" value="InterPro"/>
</dbReference>
<dbReference type="Gene3D" id="3.30.980.10">
    <property type="entry name" value="Threonyl-trna Synthetase, Chain A, domain 2"/>
    <property type="match status" value="1"/>
</dbReference>
<keyword evidence="3" id="KW-0812">Transmembrane</keyword>
<dbReference type="GO" id="GO:0045892">
    <property type="term" value="P:negative regulation of DNA-templated transcription"/>
    <property type="evidence" value="ECO:0007669"/>
    <property type="project" value="TreeGrafter"/>
</dbReference>
<sequence length="382" mass="44851">MLKTTTFICETCGKISDVGYIYNEIGNFKVYQVRKYKTLYLHLGVLLQGCLFIYNNVNIYLDKVVRYKISIHHTVMHLVNAMFKRVLNIKLVNKGFFINSKTLTFDFNNYKNLSNRTLFIIEQLLNNEFITSTIILKKQTSKQLKKNIQLNLVVIGNEGSFSIEICNGMHIKTTRTIGCFCIVSDKTISKGRRRIVALTNKNAIHYVLKNLLIIKNISYNIKQNIKNIENNIKNILNKQKIYLDYLKHLKQKKRKQIIKMLLDQTFYIFDYKILFTKIKLDSKKDLLFIINKIATKLVKKSIIILYGLKTHFINVFIKVTKDCLKLFTISCENLKNFFKTKQTIICITYHDLSYIKTCIKSFSICFTKTVKTIIQNILIKYK</sequence>
<dbReference type="GO" id="GO:0005829">
    <property type="term" value="C:cytosol"/>
    <property type="evidence" value="ECO:0007669"/>
    <property type="project" value="TreeGrafter"/>
</dbReference>
<dbReference type="InterPro" id="IPR018165">
    <property type="entry name" value="Ala-tRNA-synth_IIc_core"/>
</dbReference>
<gene>
    <name evidence="5" type="primary">alaXp</name>
    <name evidence="5" type="ORF">SISI_0300</name>
</gene>
<comment type="caution">
    <text evidence="5">The sequence shown here is derived from an EMBL/GenBank/DDBJ whole genome shotgun (WGS) entry which is preliminary data.</text>
</comment>
<evidence type="ECO:0000256" key="3">
    <source>
        <dbReference type="SAM" id="Phobius"/>
    </source>
</evidence>
<keyword evidence="3" id="KW-1133">Transmembrane helix</keyword>
<proteinExistence type="predicted"/>
<keyword evidence="2" id="KW-0862">Zinc</keyword>
<dbReference type="EMBL" id="CACTJB010000009">
    <property type="protein sequence ID" value="CAA3710941.1"/>
    <property type="molecule type" value="Genomic_DNA"/>
</dbReference>
<dbReference type="GO" id="GO:0004813">
    <property type="term" value="F:alanine-tRNA ligase activity"/>
    <property type="evidence" value="ECO:0007669"/>
    <property type="project" value="UniProtKB-EC"/>
</dbReference>
<accession>A0A6S6S570</accession>
<dbReference type="PANTHER" id="PTHR11777">
    <property type="entry name" value="ALANYL-TRNA SYNTHETASE"/>
    <property type="match status" value="1"/>
</dbReference>
<dbReference type="EC" id="6.1.1.7" evidence="5"/>
<feature type="transmembrane region" description="Helical" evidence="3">
    <location>
        <begin position="39"/>
        <end position="61"/>
    </location>
</feature>
<evidence type="ECO:0000313" key="5">
    <source>
        <dbReference type="EMBL" id="CAA3710941.1"/>
    </source>
</evidence>
<name>A0A6S6S570_9GAMM</name>
<keyword evidence="3" id="KW-0472">Membrane</keyword>
<dbReference type="InterPro" id="IPR018163">
    <property type="entry name" value="Thr/Ala-tRNA-synth_IIc_edit"/>
</dbReference>
<keyword evidence="5" id="KW-0436">Ligase</keyword>
<reference evidence="5 6" key="1">
    <citation type="submission" date="2019-12" db="EMBL/GenBank/DDBJ databases">
        <authorList>
            <person name="Santos-Garcia D."/>
            <person name="Santos-Garcia D."/>
            <person name="Santos-Garcia D."/>
        </authorList>
    </citation>
    <scope>NUCLEOTIDE SEQUENCE [LARGE SCALE GENOMIC DNA]</scope>
    <source>
        <strain evidence="5">SiSi</strain>
    </source>
</reference>
<dbReference type="SMART" id="SM00863">
    <property type="entry name" value="tRNA_SAD"/>
    <property type="match status" value="1"/>
</dbReference>
<evidence type="ECO:0000256" key="2">
    <source>
        <dbReference type="ARBA" id="ARBA00022833"/>
    </source>
</evidence>
<dbReference type="Pfam" id="PF07973">
    <property type="entry name" value="tRNA_SAD"/>
    <property type="match status" value="1"/>
</dbReference>
<protein>
    <submittedName>
        <fullName evidence="5">Alanyl-tRNA editing protein</fullName>
        <ecNumber evidence="5">6.1.1.7</ecNumber>
    </submittedName>
</protein>
<dbReference type="InterPro" id="IPR050058">
    <property type="entry name" value="Ala-tRNA_ligase"/>
</dbReference>
<dbReference type="SUPFAM" id="SSF55186">
    <property type="entry name" value="ThrRS/AlaRS common domain"/>
    <property type="match status" value="1"/>
</dbReference>
<dbReference type="PROSITE" id="PS50860">
    <property type="entry name" value="AA_TRNA_LIGASE_II_ALA"/>
    <property type="match status" value="1"/>
</dbReference>
<dbReference type="GO" id="GO:0006419">
    <property type="term" value="P:alanyl-tRNA aminoacylation"/>
    <property type="evidence" value="ECO:0007669"/>
    <property type="project" value="InterPro"/>
</dbReference>
<dbReference type="GO" id="GO:0002161">
    <property type="term" value="F:aminoacyl-tRNA deacylase activity"/>
    <property type="evidence" value="ECO:0007669"/>
    <property type="project" value="TreeGrafter"/>
</dbReference>
<dbReference type="Proteomes" id="UP000560980">
    <property type="component" value="Unassembled WGS sequence"/>
</dbReference>
<keyword evidence="1" id="KW-0479">Metal-binding</keyword>